<keyword evidence="3" id="KW-0460">Magnesium</keyword>
<dbReference type="InterPro" id="IPR036412">
    <property type="entry name" value="HAD-like_sf"/>
</dbReference>
<dbReference type="Proteomes" id="UP000616499">
    <property type="component" value="Unassembled WGS sequence"/>
</dbReference>
<dbReference type="Gene3D" id="3.40.50.1000">
    <property type="entry name" value="HAD superfamily/HAD-like"/>
    <property type="match status" value="1"/>
</dbReference>
<dbReference type="NCBIfam" id="TIGR01549">
    <property type="entry name" value="HAD-SF-IA-v1"/>
    <property type="match status" value="1"/>
</dbReference>
<name>A0ABQ2GRJ6_9PSED</name>
<dbReference type="InterPro" id="IPR051400">
    <property type="entry name" value="HAD-like_hydrolase"/>
</dbReference>
<dbReference type="Pfam" id="PF00702">
    <property type="entry name" value="Hydrolase"/>
    <property type="match status" value="1"/>
</dbReference>
<dbReference type="InterPro" id="IPR023214">
    <property type="entry name" value="HAD_sf"/>
</dbReference>
<accession>A0ABQ2GRJ6</accession>
<evidence type="ECO:0000313" key="5">
    <source>
        <dbReference type="Proteomes" id="UP000616499"/>
    </source>
</evidence>
<dbReference type="PANTHER" id="PTHR46470">
    <property type="entry name" value="N-ACYLNEURAMINATE-9-PHOSPHATASE"/>
    <property type="match status" value="1"/>
</dbReference>
<keyword evidence="5" id="KW-1185">Reference proteome</keyword>
<dbReference type="Gene3D" id="1.20.120.1600">
    <property type="match status" value="1"/>
</dbReference>
<dbReference type="EMBL" id="BMNW01000004">
    <property type="protein sequence ID" value="GGM09544.1"/>
    <property type="molecule type" value="Genomic_DNA"/>
</dbReference>
<evidence type="ECO:0000256" key="1">
    <source>
        <dbReference type="ARBA" id="ARBA00001946"/>
    </source>
</evidence>
<sequence>MTIRLITFDLDDTLWDIAPVIHSAETALRTWMETHASRLGPVPVEHLWQIRDRLLEHDPGLRHRVSELRRRVIHGALQDTGYEEPEAGQLAEAGFAVYLAARQQVTLYEDVHETLEQLSLRYDLGVLTNGNADVHEIGLADYFRFALCAEELGIGKPDPHPFNEALRRAGVTADAAVHVGDNPIDDIQGAQQAGIRAIWFNPAGKPWVGENTPDAEIRSLNELPAVLERWS</sequence>
<protein>
    <submittedName>
        <fullName evidence="4">Hydrolase</fullName>
    </submittedName>
</protein>
<keyword evidence="2 4" id="KW-0378">Hydrolase</keyword>
<dbReference type="SFLD" id="SFLDS00003">
    <property type="entry name" value="Haloacid_Dehalogenase"/>
    <property type="match status" value="1"/>
</dbReference>
<dbReference type="RefSeq" id="WP_188866081.1">
    <property type="nucleotide sequence ID" value="NZ_BMNW01000004.1"/>
</dbReference>
<dbReference type="NCBIfam" id="TIGR01509">
    <property type="entry name" value="HAD-SF-IA-v3"/>
    <property type="match status" value="1"/>
</dbReference>
<comment type="caution">
    <text evidence="4">The sequence shown here is derived from an EMBL/GenBank/DDBJ whole genome shotgun (WGS) entry which is preliminary data.</text>
</comment>
<dbReference type="GO" id="GO:0016787">
    <property type="term" value="F:hydrolase activity"/>
    <property type="evidence" value="ECO:0007669"/>
    <property type="project" value="UniProtKB-KW"/>
</dbReference>
<evidence type="ECO:0000256" key="2">
    <source>
        <dbReference type="ARBA" id="ARBA00022801"/>
    </source>
</evidence>
<dbReference type="PANTHER" id="PTHR46470:SF4">
    <property type="entry name" value="5-AMINO-6-(5-PHOSPHO-D-RIBITYLAMINO)URACIL PHOSPHATASE YIGB"/>
    <property type="match status" value="1"/>
</dbReference>
<reference evidence="5" key="1">
    <citation type="journal article" date="2019" name="Int. J. Syst. Evol. Microbiol.">
        <title>The Global Catalogue of Microorganisms (GCM) 10K type strain sequencing project: providing services to taxonomists for standard genome sequencing and annotation.</title>
        <authorList>
            <consortium name="The Broad Institute Genomics Platform"/>
            <consortium name="The Broad Institute Genome Sequencing Center for Infectious Disease"/>
            <person name="Wu L."/>
            <person name="Ma J."/>
        </authorList>
    </citation>
    <scope>NUCLEOTIDE SEQUENCE [LARGE SCALE GENOMIC DNA]</scope>
    <source>
        <strain evidence="5">JCM 13501</strain>
    </source>
</reference>
<dbReference type="PRINTS" id="PR00413">
    <property type="entry name" value="HADHALOGNASE"/>
</dbReference>
<proteinExistence type="predicted"/>
<evidence type="ECO:0000313" key="4">
    <source>
        <dbReference type="EMBL" id="GGM09544.1"/>
    </source>
</evidence>
<organism evidence="4 5">
    <name type="scientific">Pseudomonas asuensis</name>
    <dbReference type="NCBI Taxonomy" id="1825787"/>
    <lineage>
        <taxon>Bacteria</taxon>
        <taxon>Pseudomonadati</taxon>
        <taxon>Pseudomonadota</taxon>
        <taxon>Gammaproteobacteria</taxon>
        <taxon>Pseudomonadales</taxon>
        <taxon>Pseudomonadaceae</taxon>
        <taxon>Pseudomonas</taxon>
    </lineage>
</organism>
<gene>
    <name evidence="4" type="ORF">GCM10009425_21020</name>
</gene>
<evidence type="ECO:0000256" key="3">
    <source>
        <dbReference type="ARBA" id="ARBA00022842"/>
    </source>
</evidence>
<comment type="cofactor">
    <cofactor evidence="1">
        <name>Mg(2+)</name>
        <dbReference type="ChEBI" id="CHEBI:18420"/>
    </cofactor>
</comment>
<dbReference type="SUPFAM" id="SSF56784">
    <property type="entry name" value="HAD-like"/>
    <property type="match status" value="1"/>
</dbReference>
<dbReference type="SFLD" id="SFLDG01129">
    <property type="entry name" value="C1.5:_HAD__Beta-PGM__Phosphata"/>
    <property type="match status" value="1"/>
</dbReference>
<dbReference type="InterPro" id="IPR006439">
    <property type="entry name" value="HAD-SF_hydro_IA"/>
</dbReference>